<dbReference type="InterPro" id="IPR033749">
    <property type="entry name" value="Polyprenyl_synt_CS"/>
</dbReference>
<reference evidence="8 9" key="1">
    <citation type="submission" date="2024-03" db="EMBL/GenBank/DDBJ databases">
        <title>Draft genome sequence of Pseudonocardia nematodicida JCM 31783.</title>
        <authorList>
            <person name="Butdee W."/>
            <person name="Duangmal K."/>
        </authorList>
    </citation>
    <scope>NUCLEOTIDE SEQUENCE [LARGE SCALE GENOMIC DNA]</scope>
    <source>
        <strain evidence="8 9">JCM 31783</strain>
    </source>
</reference>
<evidence type="ECO:0000256" key="6">
    <source>
        <dbReference type="RuleBase" id="RU004466"/>
    </source>
</evidence>
<dbReference type="Gene3D" id="1.10.600.10">
    <property type="entry name" value="Farnesyl Diphosphate Synthase"/>
    <property type="match status" value="1"/>
</dbReference>
<dbReference type="PROSITE" id="PS00723">
    <property type="entry name" value="POLYPRENYL_SYNTHASE_1"/>
    <property type="match status" value="1"/>
</dbReference>
<dbReference type="InterPro" id="IPR008949">
    <property type="entry name" value="Isoprenoid_synthase_dom_sf"/>
</dbReference>
<protein>
    <submittedName>
        <fullName evidence="8">Polyprenyl synthetase family protein</fullName>
    </submittedName>
</protein>
<dbReference type="InterPro" id="IPR000092">
    <property type="entry name" value="Polyprenyl_synt"/>
</dbReference>
<keyword evidence="5" id="KW-0460">Magnesium</keyword>
<dbReference type="SFLD" id="SFLDS00005">
    <property type="entry name" value="Isoprenoid_Synthase_Type_I"/>
    <property type="match status" value="1"/>
</dbReference>
<feature type="region of interest" description="Disordered" evidence="7">
    <location>
        <begin position="1"/>
        <end position="33"/>
    </location>
</feature>
<gene>
    <name evidence="8" type="ORF">WIS52_02850</name>
</gene>
<evidence type="ECO:0000256" key="3">
    <source>
        <dbReference type="ARBA" id="ARBA00022679"/>
    </source>
</evidence>
<evidence type="ECO:0000313" key="8">
    <source>
        <dbReference type="EMBL" id="MEQ3549399.1"/>
    </source>
</evidence>
<accession>A0ABV1K4M0</accession>
<dbReference type="RefSeq" id="WP_349296476.1">
    <property type="nucleotide sequence ID" value="NZ_JBEDNQ010000001.1"/>
</dbReference>
<dbReference type="PANTHER" id="PTHR12001:SF85">
    <property type="entry name" value="SHORT CHAIN ISOPRENYL DIPHOSPHATE SYNTHASE"/>
    <property type="match status" value="1"/>
</dbReference>
<keyword evidence="4" id="KW-0479">Metal-binding</keyword>
<evidence type="ECO:0000256" key="7">
    <source>
        <dbReference type="SAM" id="MobiDB-lite"/>
    </source>
</evidence>
<evidence type="ECO:0000256" key="5">
    <source>
        <dbReference type="ARBA" id="ARBA00022842"/>
    </source>
</evidence>
<dbReference type="Pfam" id="PF00348">
    <property type="entry name" value="polyprenyl_synt"/>
    <property type="match status" value="1"/>
</dbReference>
<evidence type="ECO:0000256" key="4">
    <source>
        <dbReference type="ARBA" id="ARBA00022723"/>
    </source>
</evidence>
<organism evidence="8 9">
    <name type="scientific">Pseudonocardia nematodicida</name>
    <dbReference type="NCBI Taxonomy" id="1206997"/>
    <lineage>
        <taxon>Bacteria</taxon>
        <taxon>Bacillati</taxon>
        <taxon>Actinomycetota</taxon>
        <taxon>Actinomycetes</taxon>
        <taxon>Pseudonocardiales</taxon>
        <taxon>Pseudonocardiaceae</taxon>
        <taxon>Pseudonocardia</taxon>
    </lineage>
</organism>
<comment type="cofactor">
    <cofactor evidence="1">
        <name>Mg(2+)</name>
        <dbReference type="ChEBI" id="CHEBI:18420"/>
    </cofactor>
</comment>
<proteinExistence type="inferred from homology"/>
<keyword evidence="3 6" id="KW-0808">Transferase</keyword>
<evidence type="ECO:0000256" key="1">
    <source>
        <dbReference type="ARBA" id="ARBA00001946"/>
    </source>
</evidence>
<dbReference type="EMBL" id="JBEDNQ010000001">
    <property type="protein sequence ID" value="MEQ3549399.1"/>
    <property type="molecule type" value="Genomic_DNA"/>
</dbReference>
<comment type="similarity">
    <text evidence="2 6">Belongs to the FPP/GGPP synthase family.</text>
</comment>
<dbReference type="Proteomes" id="UP001494902">
    <property type="component" value="Unassembled WGS sequence"/>
</dbReference>
<dbReference type="PANTHER" id="PTHR12001">
    <property type="entry name" value="GERANYLGERANYL PYROPHOSPHATE SYNTHASE"/>
    <property type="match status" value="1"/>
</dbReference>
<evidence type="ECO:0000256" key="2">
    <source>
        <dbReference type="ARBA" id="ARBA00006706"/>
    </source>
</evidence>
<comment type="caution">
    <text evidence="8">The sequence shown here is derived from an EMBL/GenBank/DDBJ whole genome shotgun (WGS) entry which is preliminary data.</text>
</comment>
<evidence type="ECO:0000313" key="9">
    <source>
        <dbReference type="Proteomes" id="UP001494902"/>
    </source>
</evidence>
<name>A0ABV1K4M0_9PSEU</name>
<dbReference type="PROSITE" id="PS00444">
    <property type="entry name" value="POLYPRENYL_SYNTHASE_2"/>
    <property type="match status" value="1"/>
</dbReference>
<dbReference type="SUPFAM" id="SSF48576">
    <property type="entry name" value="Terpenoid synthases"/>
    <property type="match status" value="1"/>
</dbReference>
<keyword evidence="9" id="KW-1185">Reference proteome</keyword>
<sequence length="380" mass="41000">MVVETGQVDRVRAGVARPATSDGARPDGGWPDDIRRRVRDHVDATVRRRCAEHVHSMQGAEFVSGVLADFVRRGKYVRSMFGYLGWRAAAPDSPAALEAVAGLELLHAFALLQDDVMDGSLLRRGRPTVHVQLATWHRGQGMSGCSDRFGESGAVLLGDLCLVWAEQAMRESGLPRPVLDRGWPRYDAMRSELAVGQFADLLNEARRIPSLDEVMDVLRRKSGNYTVRRPLELGAAMAGADDELLGLLGDYGTMVGEAFQMRDDVLGVFGTDETGKPTGDDLAERKATSLVVLARELAGPATRATLDALLHGGPDEPVDVVAARALIESTGARRRIEELISTRVQGALRLVDGAVADGRLAEDVAGVLRGMAVRCADRSS</sequence>
<dbReference type="CDD" id="cd00685">
    <property type="entry name" value="Trans_IPPS_HT"/>
    <property type="match status" value="1"/>
</dbReference>